<dbReference type="GO" id="GO:0005524">
    <property type="term" value="F:ATP binding"/>
    <property type="evidence" value="ECO:0007669"/>
    <property type="project" value="UniProtKB-KW"/>
</dbReference>
<keyword evidence="3" id="KW-0347">Helicase</keyword>
<dbReference type="Pfam" id="PF16203">
    <property type="entry name" value="ERCC3_RAD25_C"/>
    <property type="match status" value="1"/>
</dbReference>
<proteinExistence type="predicted"/>
<reference evidence="6" key="1">
    <citation type="submission" date="2021-02" db="EMBL/GenBank/DDBJ databases">
        <authorList>
            <person name="Nowell W R."/>
        </authorList>
    </citation>
    <scope>NUCLEOTIDE SEQUENCE</scope>
</reference>
<dbReference type="OrthoDB" id="10262986at2759"/>
<dbReference type="InterPro" id="IPR032438">
    <property type="entry name" value="ERCC3_RAD25_C"/>
</dbReference>
<dbReference type="EMBL" id="CAJNXB010000774">
    <property type="protein sequence ID" value="CAF3096582.1"/>
    <property type="molecule type" value="Genomic_DNA"/>
</dbReference>
<evidence type="ECO:0000313" key="7">
    <source>
        <dbReference type="Proteomes" id="UP000663825"/>
    </source>
</evidence>
<dbReference type="InterPro" id="IPR050615">
    <property type="entry name" value="ATP-dep_DNA_Helicase"/>
</dbReference>
<evidence type="ECO:0000259" key="5">
    <source>
        <dbReference type="Pfam" id="PF16203"/>
    </source>
</evidence>
<dbReference type="GO" id="GO:0006367">
    <property type="term" value="P:transcription initiation at RNA polymerase II promoter"/>
    <property type="evidence" value="ECO:0007669"/>
    <property type="project" value="TreeGrafter"/>
</dbReference>
<protein>
    <recommendedName>
        <fullName evidence="5">ERCC3/RAD25/XPB helicase C-terminal domain-containing protein</fullName>
    </recommendedName>
</protein>
<dbReference type="Proteomes" id="UP000663825">
    <property type="component" value="Unassembled WGS sequence"/>
</dbReference>
<dbReference type="GO" id="GO:0016787">
    <property type="term" value="F:hydrolase activity"/>
    <property type="evidence" value="ECO:0007669"/>
    <property type="project" value="UniProtKB-KW"/>
</dbReference>
<keyword evidence="4" id="KW-0067">ATP-binding</keyword>
<dbReference type="GO" id="GO:0097550">
    <property type="term" value="C:transcription preinitiation complex"/>
    <property type="evidence" value="ECO:0007669"/>
    <property type="project" value="TreeGrafter"/>
</dbReference>
<accession>A0A817N910</accession>
<dbReference type="PANTHER" id="PTHR11274">
    <property type="entry name" value="RAD25/XP-B DNA REPAIR HELICASE"/>
    <property type="match status" value="1"/>
</dbReference>
<keyword evidence="2" id="KW-0378">Hydrolase</keyword>
<name>A0A817N910_9BILA</name>
<dbReference type="GO" id="GO:0005675">
    <property type="term" value="C:transcription factor TFIIH holo complex"/>
    <property type="evidence" value="ECO:0007669"/>
    <property type="project" value="TreeGrafter"/>
</dbReference>
<sequence length="84" mass="9654">MQYQLNNTATLVSEDDTITDLNFLIGPKLHEANWMESQNLGHVAKVLCGEVRCSMTPEFVRKLLLVNNELQQRLFLCVMMKLSQ</sequence>
<comment type="caution">
    <text evidence="6">The sequence shown here is derived from an EMBL/GenBank/DDBJ whole genome shotgun (WGS) entry which is preliminary data.</text>
</comment>
<organism evidence="6 7">
    <name type="scientific">Rotaria socialis</name>
    <dbReference type="NCBI Taxonomy" id="392032"/>
    <lineage>
        <taxon>Eukaryota</taxon>
        <taxon>Metazoa</taxon>
        <taxon>Spiralia</taxon>
        <taxon>Gnathifera</taxon>
        <taxon>Rotifera</taxon>
        <taxon>Eurotatoria</taxon>
        <taxon>Bdelloidea</taxon>
        <taxon>Philodinida</taxon>
        <taxon>Philodinidae</taxon>
        <taxon>Rotaria</taxon>
    </lineage>
</organism>
<dbReference type="AlphaFoldDB" id="A0A817N910"/>
<feature type="domain" description="ERCC3/RAD25/XPB helicase C-terminal" evidence="5">
    <location>
        <begin position="38"/>
        <end position="80"/>
    </location>
</feature>
<evidence type="ECO:0000256" key="1">
    <source>
        <dbReference type="ARBA" id="ARBA00022741"/>
    </source>
</evidence>
<dbReference type="PANTHER" id="PTHR11274:SF0">
    <property type="entry name" value="GENERAL TRANSCRIPTION AND DNA REPAIR FACTOR IIH HELICASE SUBUNIT XPB"/>
    <property type="match status" value="1"/>
</dbReference>
<evidence type="ECO:0000313" key="6">
    <source>
        <dbReference type="EMBL" id="CAF3096582.1"/>
    </source>
</evidence>
<dbReference type="GO" id="GO:0000112">
    <property type="term" value="C:nucleotide-excision repair factor 3 complex"/>
    <property type="evidence" value="ECO:0007669"/>
    <property type="project" value="TreeGrafter"/>
</dbReference>
<keyword evidence="1" id="KW-0547">Nucleotide-binding</keyword>
<dbReference type="GO" id="GO:0043138">
    <property type="term" value="F:3'-5' DNA helicase activity"/>
    <property type="evidence" value="ECO:0007669"/>
    <property type="project" value="TreeGrafter"/>
</dbReference>
<evidence type="ECO:0000256" key="4">
    <source>
        <dbReference type="ARBA" id="ARBA00022840"/>
    </source>
</evidence>
<evidence type="ECO:0000256" key="2">
    <source>
        <dbReference type="ARBA" id="ARBA00022801"/>
    </source>
</evidence>
<gene>
    <name evidence="6" type="ORF">TIS948_LOCUS6722</name>
</gene>
<evidence type="ECO:0000256" key="3">
    <source>
        <dbReference type="ARBA" id="ARBA00022806"/>
    </source>
</evidence>